<dbReference type="PANTHER" id="PTHR30435">
    <property type="entry name" value="FLAGELLAR PROTEIN"/>
    <property type="match status" value="1"/>
</dbReference>
<gene>
    <name evidence="3" type="ORF">MNBD_NITROSPINAE05-761</name>
</gene>
<dbReference type="AlphaFoldDB" id="A0A3B1DG03"/>
<reference evidence="3" key="1">
    <citation type="submission" date="2018-06" db="EMBL/GenBank/DDBJ databases">
        <authorList>
            <person name="Zhirakovskaya E."/>
        </authorList>
    </citation>
    <scope>NUCLEOTIDE SEQUENCE</scope>
</reference>
<dbReference type="InterPro" id="IPR020013">
    <property type="entry name" value="Flagellar_FlgE/F/G"/>
</dbReference>
<dbReference type="GO" id="GO:0009288">
    <property type="term" value="C:bacterial-type flagellum"/>
    <property type="evidence" value="ECO:0007669"/>
    <property type="project" value="TreeGrafter"/>
</dbReference>
<name>A0A3B1DG03_9ZZZZ</name>
<dbReference type="EMBL" id="UOGG01000036">
    <property type="protein sequence ID" value="VAX27587.1"/>
    <property type="molecule type" value="Genomic_DNA"/>
</dbReference>
<dbReference type="InterPro" id="IPR037925">
    <property type="entry name" value="FlgE/F/G-like"/>
</dbReference>
<evidence type="ECO:0000313" key="3">
    <source>
        <dbReference type="EMBL" id="VAX27587.1"/>
    </source>
</evidence>
<dbReference type="SUPFAM" id="SSF117143">
    <property type="entry name" value="Flagellar hook protein flgE"/>
    <property type="match status" value="1"/>
</dbReference>
<feature type="non-terminal residue" evidence="3">
    <location>
        <position position="100"/>
    </location>
</feature>
<evidence type="ECO:0000259" key="2">
    <source>
        <dbReference type="Pfam" id="PF22692"/>
    </source>
</evidence>
<accession>A0A3B1DG03</accession>
<evidence type="ECO:0000259" key="1">
    <source>
        <dbReference type="Pfam" id="PF00460"/>
    </source>
</evidence>
<dbReference type="PANTHER" id="PTHR30435:SF19">
    <property type="entry name" value="FLAGELLAR BASAL-BODY ROD PROTEIN FLGG"/>
    <property type="match status" value="1"/>
</dbReference>
<feature type="domain" description="Flagellar basal body rod protein N-terminal" evidence="1">
    <location>
        <begin position="8"/>
        <end position="36"/>
    </location>
</feature>
<dbReference type="Pfam" id="PF22692">
    <property type="entry name" value="LlgE_F_G_D1"/>
    <property type="match status" value="1"/>
</dbReference>
<dbReference type="InterPro" id="IPR001444">
    <property type="entry name" value="Flag_bb_rod_N"/>
</dbReference>
<dbReference type="NCBIfam" id="TIGR03506">
    <property type="entry name" value="FlgEFG_subfam"/>
    <property type="match status" value="1"/>
</dbReference>
<dbReference type="InterPro" id="IPR053967">
    <property type="entry name" value="LlgE_F_G-like_D1"/>
</dbReference>
<protein>
    <submittedName>
        <fullName evidence="3">Uncharacterized protein</fullName>
    </submittedName>
</protein>
<feature type="domain" description="Flagellar hook protein FlgE/F/G-like D1" evidence="2">
    <location>
        <begin position="74"/>
        <end position="99"/>
    </location>
</feature>
<organism evidence="3">
    <name type="scientific">hydrothermal vent metagenome</name>
    <dbReference type="NCBI Taxonomy" id="652676"/>
    <lineage>
        <taxon>unclassified sequences</taxon>
        <taxon>metagenomes</taxon>
        <taxon>ecological metagenomes</taxon>
    </lineage>
</organism>
<proteinExistence type="predicted"/>
<dbReference type="GO" id="GO:0071978">
    <property type="term" value="P:bacterial-type flagellum-dependent swarming motility"/>
    <property type="evidence" value="ECO:0007669"/>
    <property type="project" value="TreeGrafter"/>
</dbReference>
<sequence length="100" mass="10213">MIINSLFSALSGLRTSASKLQTSANNVANLQTPGFKKSSAEISDVASGGARVSTISRSSSQGSLIPTSNPLDLAIDGEGFFQVSLEGGGTGFTRAGNFRT</sequence>
<dbReference type="Pfam" id="PF00460">
    <property type="entry name" value="Flg_bb_rod"/>
    <property type="match status" value="1"/>
</dbReference>